<dbReference type="EMBL" id="CP002881">
    <property type="protein sequence ID" value="AEJ05653.1"/>
    <property type="molecule type" value="Genomic_DNA"/>
</dbReference>
<evidence type="ECO:0000313" key="2">
    <source>
        <dbReference type="Proteomes" id="UP000008932"/>
    </source>
</evidence>
<dbReference type="PATRIC" id="fig|316.105.peg.1715"/>
<dbReference type="KEGG" id="psz:PSTAB_2372"/>
<reference key="2">
    <citation type="submission" date="2011-06" db="EMBL/GenBank/DDBJ databases">
        <title>Complete Genome Sequence of Pseudomonas stutzeri Strain CGMCC 1.1803.</title>
        <authorList>
            <person name="Yan Y."/>
            <person name="Chen M."/>
            <person name="Lu W."/>
            <person name="Zhang W."/>
            <person name="Ping S."/>
            <person name="Lin M."/>
        </authorList>
    </citation>
    <scope>NUCLEOTIDE SEQUENCE</scope>
    <source>
        <strain>ATCC 17588</strain>
    </source>
</reference>
<sequence length="43" mass="5222">MTMKAWLNEMYWKLAVALGLIEPPRMQPIPVRARREQERRAQR</sequence>
<evidence type="ECO:0000313" key="1">
    <source>
        <dbReference type="EMBL" id="AEJ05653.1"/>
    </source>
</evidence>
<proteinExistence type="predicted"/>
<organism evidence="1 2">
    <name type="scientific">Stutzerimonas stutzeri (strain ATCC 17588 / DSM 5190 / CCUG 11256 / JCM 5965 / LMG 11199 / NBRC 14165 / NCIMB 11358 / Stanier 221)</name>
    <name type="common">Pseudomonas stutzeri</name>
    <dbReference type="NCBI Taxonomy" id="96563"/>
    <lineage>
        <taxon>Bacteria</taxon>
        <taxon>Pseudomonadati</taxon>
        <taxon>Pseudomonadota</taxon>
        <taxon>Gammaproteobacteria</taxon>
        <taxon>Pseudomonadales</taxon>
        <taxon>Pseudomonadaceae</taxon>
        <taxon>Stutzerimonas</taxon>
    </lineage>
</organism>
<gene>
    <name evidence="1" type="ordered locus">PSTAB_2372</name>
</gene>
<dbReference type="Proteomes" id="UP000008932">
    <property type="component" value="Chromosome"/>
</dbReference>
<name>F8H1H5_STUS2</name>
<accession>A0A0H3YTA4</accession>
<dbReference type="InterPro" id="IPR049792">
    <property type="entry name" value="PA1414-like"/>
</dbReference>
<reference evidence="2" key="3">
    <citation type="submission" date="2011-06" db="EMBL/GenBank/DDBJ databases">
        <title>Complete genome sequence of Pseudomonas stutzeri strain CGMCC 1.1803.</title>
        <authorList>
            <person name="Yan Y."/>
            <person name="Chen M."/>
            <person name="Lu W."/>
            <person name="Zhang W."/>
            <person name="Ping S."/>
            <person name="Lin M."/>
        </authorList>
    </citation>
    <scope>NUCLEOTIDE SEQUENCE [LARGE SCALE GENOMIC DNA]</scope>
    <source>
        <strain evidence="2">ATCC 17588 / DSM 5190 / CCUG 11256 / JCM 5965 / LMG 11199 / NCIMB 11358 / Stanier 221</strain>
    </source>
</reference>
<protein>
    <submittedName>
        <fullName evidence="1">Uncharacterized protein</fullName>
    </submittedName>
</protein>
<dbReference type="HOGENOM" id="CLU_211052_1_0_6"/>
<dbReference type="AlphaFoldDB" id="F8H1H5"/>
<dbReference type="NCBIfam" id="NF041729">
    <property type="entry name" value="PA1414_fam"/>
    <property type="match status" value="1"/>
</dbReference>
<reference evidence="1 2" key="1">
    <citation type="journal article" date="2011" name="J. Bacteriol.">
        <title>Complete Genome Sequence of the Type Strain Pseudomonas stutzeri CGMCC 1.1803.</title>
        <authorList>
            <person name="Chen M."/>
            <person name="Yan Y."/>
            <person name="Zhang W."/>
            <person name="Lu W."/>
            <person name="Wang J."/>
            <person name="Ping S."/>
            <person name="Lin M."/>
        </authorList>
    </citation>
    <scope>NUCLEOTIDE SEQUENCE [LARGE SCALE GENOMIC DNA]</scope>
    <source>
        <strain evidence="2">ATCC 17588 / DSM 5190 / CCUG 11256 / JCM 5965 / LMG 11199 / NCIMB 11358 / Stanier 221</strain>
    </source>
</reference>
<accession>F8H1H5</accession>